<dbReference type="InterPro" id="IPR036890">
    <property type="entry name" value="HATPase_C_sf"/>
</dbReference>
<dbReference type="Pfam" id="PF00672">
    <property type="entry name" value="HAMP"/>
    <property type="match status" value="1"/>
</dbReference>
<keyword evidence="10" id="KW-0812">Transmembrane</keyword>
<keyword evidence="8 13" id="KW-0418">Kinase</keyword>
<dbReference type="CDD" id="cd06225">
    <property type="entry name" value="HAMP"/>
    <property type="match status" value="1"/>
</dbReference>
<dbReference type="Proteomes" id="UP000249499">
    <property type="component" value="Plasmid pRt1078"/>
</dbReference>
<evidence type="ECO:0000256" key="5">
    <source>
        <dbReference type="ARBA" id="ARBA00022553"/>
    </source>
</evidence>
<protein>
    <recommendedName>
        <fullName evidence="3">histidine kinase</fullName>
        <ecNumber evidence="3">2.7.13.3</ecNumber>
    </recommendedName>
</protein>
<dbReference type="AlphaFoldDB" id="A0AAF1KU36"/>
<keyword evidence="10" id="KW-0472">Membrane</keyword>
<evidence type="ECO:0000256" key="8">
    <source>
        <dbReference type="ARBA" id="ARBA00022777"/>
    </source>
</evidence>
<comment type="catalytic activity">
    <reaction evidence="1">
        <text>ATP + protein L-histidine = ADP + protein N-phospho-L-histidine.</text>
        <dbReference type="EC" id="2.7.13.3"/>
    </reaction>
</comment>
<dbReference type="Pfam" id="PF02518">
    <property type="entry name" value="HATPase_c"/>
    <property type="match status" value="1"/>
</dbReference>
<dbReference type="InterPro" id="IPR003661">
    <property type="entry name" value="HisK_dim/P_dom"/>
</dbReference>
<dbReference type="GO" id="GO:0000155">
    <property type="term" value="F:phosphorelay sensor kinase activity"/>
    <property type="evidence" value="ECO:0007669"/>
    <property type="project" value="InterPro"/>
</dbReference>
<feature type="domain" description="HAMP" evidence="12">
    <location>
        <begin position="179"/>
        <end position="232"/>
    </location>
</feature>
<proteinExistence type="predicted"/>
<evidence type="ECO:0000256" key="1">
    <source>
        <dbReference type="ARBA" id="ARBA00000085"/>
    </source>
</evidence>
<dbReference type="KEGG" id="rtu:PR017_19140"/>
<dbReference type="InterPro" id="IPR003660">
    <property type="entry name" value="HAMP_dom"/>
</dbReference>
<dbReference type="PROSITE" id="PS50109">
    <property type="entry name" value="HIS_KIN"/>
    <property type="match status" value="1"/>
</dbReference>
<evidence type="ECO:0000256" key="3">
    <source>
        <dbReference type="ARBA" id="ARBA00012438"/>
    </source>
</evidence>
<dbReference type="InterPro" id="IPR036097">
    <property type="entry name" value="HisK_dim/P_sf"/>
</dbReference>
<evidence type="ECO:0000256" key="10">
    <source>
        <dbReference type="SAM" id="Phobius"/>
    </source>
</evidence>
<dbReference type="GO" id="GO:0005524">
    <property type="term" value="F:ATP binding"/>
    <property type="evidence" value="ECO:0007669"/>
    <property type="project" value="UniProtKB-KW"/>
</dbReference>
<keyword evidence="10" id="KW-1133">Transmembrane helix</keyword>
<name>A0AAF1KU36_9HYPH</name>
<dbReference type="RefSeq" id="WP_111221259.1">
    <property type="nucleotide sequence ID" value="NZ_CP117256.1"/>
</dbReference>
<evidence type="ECO:0000256" key="4">
    <source>
        <dbReference type="ARBA" id="ARBA00022475"/>
    </source>
</evidence>
<comment type="subcellular location">
    <subcellularLocation>
        <location evidence="2">Cell membrane</location>
        <topology evidence="2">Multi-pass membrane protein</topology>
    </subcellularLocation>
</comment>
<dbReference type="InterPro" id="IPR005467">
    <property type="entry name" value="His_kinase_dom"/>
</dbReference>
<dbReference type="CDD" id="cd00082">
    <property type="entry name" value="HisKA"/>
    <property type="match status" value="1"/>
</dbReference>
<dbReference type="PROSITE" id="PS50885">
    <property type="entry name" value="HAMP"/>
    <property type="match status" value="1"/>
</dbReference>
<keyword evidence="4" id="KW-1003">Cell membrane</keyword>
<dbReference type="PRINTS" id="PR00344">
    <property type="entry name" value="BCTRLSENSOR"/>
</dbReference>
<dbReference type="EC" id="2.7.13.3" evidence="3"/>
<geneLocation type="plasmid" evidence="13 14">
    <name>pRt1078</name>
</geneLocation>
<feature type="transmembrane region" description="Helical" evidence="10">
    <location>
        <begin position="12"/>
        <end position="31"/>
    </location>
</feature>
<keyword evidence="6" id="KW-0808">Transferase</keyword>
<accession>A0AAF1KU36</accession>
<organism evidence="13 14">
    <name type="scientific">Rhizobium tumorigenes</name>
    <dbReference type="NCBI Taxonomy" id="2041385"/>
    <lineage>
        <taxon>Bacteria</taxon>
        <taxon>Pseudomonadati</taxon>
        <taxon>Pseudomonadota</taxon>
        <taxon>Alphaproteobacteria</taxon>
        <taxon>Hyphomicrobiales</taxon>
        <taxon>Rhizobiaceae</taxon>
        <taxon>Rhizobium/Agrobacterium group</taxon>
        <taxon>Rhizobium</taxon>
    </lineage>
</organism>
<evidence type="ECO:0000256" key="2">
    <source>
        <dbReference type="ARBA" id="ARBA00004651"/>
    </source>
</evidence>
<keyword evidence="7" id="KW-0547">Nucleotide-binding</keyword>
<sequence length="443" mass="49212">MRNLRRASIQRQILILATMLVILVSIVAMFTEPFIYGRQDREFQNGLFAGRAEALFLQFKDAKTLQQEDAVLAAAASMDVAVEKLPAEEQLTWQGNILSHEELVSRAKALTAGNILTSIKHLFSAQAKPNVLAVRVDYGRVLVFRIPVFPAEVWFAPAVASGLLKIVVPLLVLAYFSGLLITNPLRRFAAAAKRVSMDDDTHEPFEADGALEIRSLAESLNVMRNRIQSMVEYRTRVLSSVGHDLRTPLTRLKMRIERCFEPELRHLMLTDVTTLVFMVDECLAYFNDPSDTEKARKVDLSSLLQTIASDFQDAGIDVDYIGPRKLTHTCKPQALTRALTNLIENGSRYAARIELRLNTNDQGEVEIRVCDNGPGLPDELKEKVLEPFFKADESRQIGAKRGLGLGLTIAQGIVVKGHSGRFSLSDGVPHGLIIVICLPVVPK</sequence>
<keyword evidence="13" id="KW-0614">Plasmid</keyword>
<evidence type="ECO:0000256" key="7">
    <source>
        <dbReference type="ARBA" id="ARBA00022741"/>
    </source>
</evidence>
<dbReference type="SMART" id="SM00387">
    <property type="entry name" value="HATPase_c"/>
    <property type="match status" value="1"/>
</dbReference>
<evidence type="ECO:0000313" key="14">
    <source>
        <dbReference type="Proteomes" id="UP000249499"/>
    </source>
</evidence>
<dbReference type="Gene3D" id="3.30.565.10">
    <property type="entry name" value="Histidine kinase-like ATPase, C-terminal domain"/>
    <property type="match status" value="1"/>
</dbReference>
<feature type="domain" description="Histidine kinase" evidence="11">
    <location>
        <begin position="240"/>
        <end position="442"/>
    </location>
</feature>
<evidence type="ECO:0000256" key="6">
    <source>
        <dbReference type="ARBA" id="ARBA00022679"/>
    </source>
</evidence>
<dbReference type="PANTHER" id="PTHR44936">
    <property type="entry name" value="SENSOR PROTEIN CREC"/>
    <property type="match status" value="1"/>
</dbReference>
<dbReference type="EMBL" id="CP117256">
    <property type="protein sequence ID" value="WFR98005.1"/>
    <property type="molecule type" value="Genomic_DNA"/>
</dbReference>
<dbReference type="SUPFAM" id="SSF55874">
    <property type="entry name" value="ATPase domain of HSP90 chaperone/DNA topoisomerase II/histidine kinase"/>
    <property type="match status" value="1"/>
</dbReference>
<dbReference type="SUPFAM" id="SSF158472">
    <property type="entry name" value="HAMP domain-like"/>
    <property type="match status" value="1"/>
</dbReference>
<keyword evidence="9" id="KW-0067">ATP-binding</keyword>
<dbReference type="Gene3D" id="1.10.287.130">
    <property type="match status" value="1"/>
</dbReference>
<dbReference type="InterPro" id="IPR003594">
    <property type="entry name" value="HATPase_dom"/>
</dbReference>
<keyword evidence="5" id="KW-0597">Phosphoprotein</keyword>
<dbReference type="SMART" id="SM00304">
    <property type="entry name" value="HAMP"/>
    <property type="match status" value="1"/>
</dbReference>
<reference evidence="14" key="2">
    <citation type="journal article" date="2023" name="MicrobiologyOpen">
        <title>Genomics of the tumorigenes clade of the family Rhizobiaceae and description of Rhizobium rhododendri sp. nov.</title>
        <authorList>
            <person name="Kuzmanovic N."/>
            <person name="diCenzo G.C."/>
            <person name="Bunk B."/>
            <person name="Sproeer C."/>
            <person name="Fruehling A."/>
            <person name="Neumann-Schaal M."/>
            <person name="Overmann J."/>
            <person name="Smalla K."/>
        </authorList>
    </citation>
    <scope>NUCLEOTIDE SEQUENCE [LARGE SCALE GENOMIC DNA]</scope>
    <source>
        <strain evidence="14">1078</strain>
        <plasmid evidence="14">pRt1078</plasmid>
    </source>
</reference>
<gene>
    <name evidence="13" type="ORF">PR017_19140</name>
</gene>
<evidence type="ECO:0000313" key="13">
    <source>
        <dbReference type="EMBL" id="WFR98005.1"/>
    </source>
</evidence>
<dbReference type="PANTHER" id="PTHR44936:SF10">
    <property type="entry name" value="SENSOR PROTEIN RSTB"/>
    <property type="match status" value="1"/>
</dbReference>
<evidence type="ECO:0000259" key="11">
    <source>
        <dbReference type="PROSITE" id="PS50109"/>
    </source>
</evidence>
<keyword evidence="14" id="KW-1185">Reference proteome</keyword>
<evidence type="ECO:0000256" key="9">
    <source>
        <dbReference type="ARBA" id="ARBA00022840"/>
    </source>
</evidence>
<evidence type="ECO:0000259" key="12">
    <source>
        <dbReference type="PROSITE" id="PS50885"/>
    </source>
</evidence>
<dbReference type="InterPro" id="IPR004358">
    <property type="entry name" value="Sig_transdc_His_kin-like_C"/>
</dbReference>
<dbReference type="SUPFAM" id="SSF47384">
    <property type="entry name" value="Homodimeric domain of signal transducing histidine kinase"/>
    <property type="match status" value="1"/>
</dbReference>
<dbReference type="InterPro" id="IPR050980">
    <property type="entry name" value="2C_sensor_his_kinase"/>
</dbReference>
<dbReference type="GO" id="GO:0005886">
    <property type="term" value="C:plasma membrane"/>
    <property type="evidence" value="ECO:0007669"/>
    <property type="project" value="UniProtKB-SubCell"/>
</dbReference>
<reference evidence="13 14" key="1">
    <citation type="journal article" date="2018" name="Sci. Rep.">
        <title>Rhizobium tumorigenes sp. nov., a novel plant tumorigenic bacterium isolated from cane gall tumors on thornless blackberry.</title>
        <authorList>
            <person name="Kuzmanovi N."/>
            <person name="Smalla K."/>
            <person name="Gronow S."/>
            <person name="PuBawska J."/>
        </authorList>
    </citation>
    <scope>NUCLEOTIDE SEQUENCE [LARGE SCALE GENOMIC DNA]</scope>
    <source>
        <strain evidence="13 14">1078</strain>
    </source>
</reference>